<comment type="caution">
    <text evidence="6">The sequence shown here is derived from an EMBL/GenBank/DDBJ whole genome shotgun (WGS) entry which is preliminary data.</text>
</comment>
<dbReference type="AlphaFoldDB" id="A0ABD3MDL5"/>
<proteinExistence type="predicted"/>
<dbReference type="Proteomes" id="UP001530293">
    <property type="component" value="Unassembled WGS sequence"/>
</dbReference>
<accession>A0ABD3MDL5</accession>
<feature type="transmembrane region" description="Helical" evidence="5">
    <location>
        <begin position="83"/>
        <end position="102"/>
    </location>
</feature>
<gene>
    <name evidence="6" type="ORF">ACHAWU_006265</name>
</gene>
<name>A0ABD3MDL5_9STRA</name>
<keyword evidence="7" id="KW-1185">Reference proteome</keyword>
<feature type="transmembrane region" description="Helical" evidence="5">
    <location>
        <begin position="109"/>
        <end position="128"/>
    </location>
</feature>
<feature type="transmembrane region" description="Helical" evidence="5">
    <location>
        <begin position="12"/>
        <end position="32"/>
    </location>
</feature>
<evidence type="ECO:0000313" key="7">
    <source>
        <dbReference type="Proteomes" id="UP001530293"/>
    </source>
</evidence>
<evidence type="ECO:0000313" key="6">
    <source>
        <dbReference type="EMBL" id="KAL3760267.1"/>
    </source>
</evidence>
<dbReference type="PANTHER" id="PTHR43461">
    <property type="entry name" value="TRANSMEMBRANE PROTEIN 256"/>
    <property type="match status" value="1"/>
</dbReference>
<protein>
    <recommendedName>
        <fullName evidence="8">DUF423-domain-containing protein</fullName>
    </recommendedName>
</protein>
<evidence type="ECO:0000256" key="1">
    <source>
        <dbReference type="ARBA" id="ARBA00004141"/>
    </source>
</evidence>
<evidence type="ECO:0000256" key="5">
    <source>
        <dbReference type="SAM" id="Phobius"/>
    </source>
</evidence>
<dbReference type="PANTHER" id="PTHR43461:SF1">
    <property type="entry name" value="TRANSMEMBRANE PROTEIN 256"/>
    <property type="match status" value="1"/>
</dbReference>
<keyword evidence="4 5" id="KW-0472">Membrane</keyword>
<evidence type="ECO:0000256" key="2">
    <source>
        <dbReference type="ARBA" id="ARBA00022692"/>
    </source>
</evidence>
<comment type="subcellular location">
    <subcellularLocation>
        <location evidence="1">Membrane</location>
        <topology evidence="1">Multi-pass membrane protein</topology>
    </subcellularLocation>
</comment>
<dbReference type="InterPro" id="IPR006696">
    <property type="entry name" value="DUF423"/>
</dbReference>
<dbReference type="GO" id="GO:0016020">
    <property type="term" value="C:membrane"/>
    <property type="evidence" value="ECO:0007669"/>
    <property type="project" value="UniProtKB-SubCell"/>
</dbReference>
<keyword evidence="2 5" id="KW-0812">Transmembrane</keyword>
<evidence type="ECO:0008006" key="8">
    <source>
        <dbReference type="Google" id="ProtNLM"/>
    </source>
</evidence>
<evidence type="ECO:0000256" key="3">
    <source>
        <dbReference type="ARBA" id="ARBA00022989"/>
    </source>
</evidence>
<dbReference type="EMBL" id="JALLBG020000189">
    <property type="protein sequence ID" value="KAL3760267.1"/>
    <property type="molecule type" value="Genomic_DNA"/>
</dbReference>
<sequence>MSSSDRSTTTRQLASLIGASGVAIGAFGAHALKATLAKKTGAGDNWKTAVTYQLLHAVALLSLSTIDRKNLSTPPSPSSWSGAKVTALGTAMFSGSIYLLCLDIGPKKLVGPITPVGGLLLICGWAMVGMGNI</sequence>
<dbReference type="Pfam" id="PF04241">
    <property type="entry name" value="DUF423"/>
    <property type="match status" value="1"/>
</dbReference>
<keyword evidence="3 5" id="KW-1133">Transmembrane helix</keyword>
<evidence type="ECO:0000256" key="4">
    <source>
        <dbReference type="ARBA" id="ARBA00023136"/>
    </source>
</evidence>
<organism evidence="6 7">
    <name type="scientific">Discostella pseudostelligera</name>
    <dbReference type="NCBI Taxonomy" id="259834"/>
    <lineage>
        <taxon>Eukaryota</taxon>
        <taxon>Sar</taxon>
        <taxon>Stramenopiles</taxon>
        <taxon>Ochrophyta</taxon>
        <taxon>Bacillariophyta</taxon>
        <taxon>Coscinodiscophyceae</taxon>
        <taxon>Thalassiosirophycidae</taxon>
        <taxon>Stephanodiscales</taxon>
        <taxon>Stephanodiscaceae</taxon>
        <taxon>Discostella</taxon>
    </lineage>
</organism>
<reference evidence="6 7" key="1">
    <citation type="submission" date="2024-10" db="EMBL/GenBank/DDBJ databases">
        <title>Updated reference genomes for cyclostephanoid diatoms.</title>
        <authorList>
            <person name="Roberts W.R."/>
            <person name="Alverson A.J."/>
        </authorList>
    </citation>
    <scope>NUCLEOTIDE SEQUENCE [LARGE SCALE GENOMIC DNA]</scope>
    <source>
        <strain evidence="6 7">AJA232-27</strain>
    </source>
</reference>